<protein>
    <submittedName>
        <fullName evidence="2">Uncharacterized protein</fullName>
    </submittedName>
</protein>
<proteinExistence type="predicted"/>
<dbReference type="VEuPathDB" id="TriTrypDB:TvY486_0701940"/>
<feature type="compositionally biased region" description="Low complexity" evidence="1">
    <location>
        <begin position="379"/>
        <end position="393"/>
    </location>
</feature>
<name>G0TY12_TRYVY</name>
<feature type="compositionally biased region" description="Low complexity" evidence="1">
    <location>
        <begin position="473"/>
        <end position="482"/>
    </location>
</feature>
<organism evidence="2">
    <name type="scientific">Trypanosoma vivax (strain Y486)</name>
    <dbReference type="NCBI Taxonomy" id="1055687"/>
    <lineage>
        <taxon>Eukaryota</taxon>
        <taxon>Discoba</taxon>
        <taxon>Euglenozoa</taxon>
        <taxon>Kinetoplastea</taxon>
        <taxon>Metakinetoplastina</taxon>
        <taxon>Trypanosomatida</taxon>
        <taxon>Trypanosomatidae</taxon>
        <taxon>Trypanosoma</taxon>
        <taxon>Duttonella</taxon>
    </lineage>
</organism>
<feature type="region of interest" description="Disordered" evidence="1">
    <location>
        <begin position="181"/>
        <end position="306"/>
    </location>
</feature>
<feature type="compositionally biased region" description="Low complexity" evidence="1">
    <location>
        <begin position="195"/>
        <end position="218"/>
    </location>
</feature>
<feature type="region of interest" description="Disordered" evidence="1">
    <location>
        <begin position="557"/>
        <end position="584"/>
    </location>
</feature>
<feature type="region of interest" description="Disordered" evidence="1">
    <location>
        <begin position="470"/>
        <end position="498"/>
    </location>
</feature>
<feature type="compositionally biased region" description="Low complexity" evidence="1">
    <location>
        <begin position="289"/>
        <end position="306"/>
    </location>
</feature>
<accession>G0TY12</accession>
<dbReference type="EMBL" id="HE573023">
    <property type="protein sequence ID" value="CCC48857.1"/>
    <property type="molecule type" value="Genomic_DNA"/>
</dbReference>
<evidence type="ECO:0000256" key="1">
    <source>
        <dbReference type="SAM" id="MobiDB-lite"/>
    </source>
</evidence>
<reference evidence="2" key="1">
    <citation type="journal article" date="2012" name="Proc. Natl. Acad. Sci. U.S.A.">
        <title>Antigenic diversity is generated by distinct evolutionary mechanisms in African trypanosome species.</title>
        <authorList>
            <person name="Jackson A.P."/>
            <person name="Berry A."/>
            <person name="Aslett M."/>
            <person name="Allison H.C."/>
            <person name="Burton P."/>
            <person name="Vavrova-Anderson J."/>
            <person name="Brown R."/>
            <person name="Browne H."/>
            <person name="Corton N."/>
            <person name="Hauser H."/>
            <person name="Gamble J."/>
            <person name="Gilderthorp R."/>
            <person name="Marcello L."/>
            <person name="McQuillan J."/>
            <person name="Otto T.D."/>
            <person name="Quail M.A."/>
            <person name="Sanders M.J."/>
            <person name="van Tonder A."/>
            <person name="Ginger M.L."/>
            <person name="Field M.C."/>
            <person name="Barry J.D."/>
            <person name="Hertz-Fowler C."/>
            <person name="Berriman M."/>
        </authorList>
    </citation>
    <scope>NUCLEOTIDE SEQUENCE</scope>
    <source>
        <strain evidence="2">Y486</strain>
    </source>
</reference>
<evidence type="ECO:0000313" key="2">
    <source>
        <dbReference type="EMBL" id="CCC48857.1"/>
    </source>
</evidence>
<feature type="region of interest" description="Disordered" evidence="1">
    <location>
        <begin position="342"/>
        <end position="440"/>
    </location>
</feature>
<feature type="compositionally biased region" description="Low complexity" evidence="1">
    <location>
        <begin position="99"/>
        <end position="119"/>
    </location>
</feature>
<dbReference type="AlphaFoldDB" id="G0TY12"/>
<gene>
    <name evidence="2" type="ORF">TVY486_0701940</name>
</gene>
<feature type="compositionally biased region" description="Low complexity" evidence="1">
    <location>
        <begin position="50"/>
        <end position="83"/>
    </location>
</feature>
<feature type="compositionally biased region" description="Low complexity" evidence="1">
    <location>
        <begin position="26"/>
        <end position="40"/>
    </location>
</feature>
<sequence length="1168" mass="127182">MNRVSTGMLPRSSRRPASRDTETPNSTTASYSYDYSTYSSLDRDSRSDADGSYSSDSSGSYTGTRTGTGTVTSAATGTATGTGTVTGTGTGTVTGTGTGTVTSAVTGTATGTGTRTSTDPGGCIVNTALPLDEAHRVPKEDVLHLQPQQALPLQLPPRVPIAVQRPLAQKTELLPTQLSATLTQHDRKPQRRPTSSGSVSVSSNNDSYSYSYSYSGDAQDSDSKKSTSTATGGRKPIQMFKEEPTLSLPDQTPVVVSPHVNTVGTLPTPAVPKQESNDSDDYSSDVQESYDYSYSEGSSYTGSYTGTDKETATQKLDNGCASQIQSAIRPLEVTIASPRPVAARGKSIPPSLTVHASGSVGGGLRRDRRTRSQSYSTASTGESTKSQSSSSVRPSDHIEEYETATTSDYSESLDLAPTHTNKPSDRPQRRLSPSYTSYSYTRTATTTTPFSKTITGTKTSSYSCSENFTMTPSSSASYSRSATVEDEGISSSDRSVESPPVRMREVIMLTTPAEKAPRLRPFPQSCVVYRSSINDTVSTLLDRLSEIQTHLLETKAREQAEESIANKKLSGRHRPKGKRESGELVRAVRRPTVEEIPSRHFVKRTLKFALKAVGVQRADKRDEILKSVPMPLFRDAAQNMLNYYAHESLVSHITSMFSSYDRFRSGEVPLDVALELLSMCGITRHTAGGVEMFLRPQTAKHSMPLLHVTQRERVDASPVQHDDEGEGVVPQPDDGKCDVVVDVCKASGRVGGDSAYWVEATGDVYLGQHVVAKAIVNRRTACQVVAYIEALAYVCTTIALFLVETEFQFHVLYVPLLKALLPPKLHIAEEAHSLIYEKALTATFKPLQRVELLATSDYLQEQSLLDGEEVVLGDTRLPHGPVPAEAHCYCLLSARSMPAGEWMTAAVVSVRSITPSKKGGFKWKFNDGTDHRVFVSGTVEDTLYIEACYDVQDESGELTTWCVGHAVVLCGSAKKGKLPIRHGSLFSDLQRLSVIKKVSKGSKGAFCMPWRRRTDGPLAKVLYIIVKRLPPKALAELKSLPPQFLVLRRHANLMARLRRVVTECEGSQFNQLQILRQQQVRCCFLVAADISLMDALNFLWERTLRGKLGPKPKTPWDECVAMLSLTSKIVAVHNSTACDKRVIIDVVTRAMKVPIAGVKEAPLHPVSI</sequence>
<feature type="region of interest" description="Disordered" evidence="1">
    <location>
        <begin position="1"/>
        <end position="122"/>
    </location>
</feature>
<feature type="compositionally biased region" description="Gly residues" evidence="1">
    <location>
        <begin position="84"/>
        <end position="98"/>
    </location>
</feature>